<sequence length="555" mass="63588">MAEEDCYIRDFEVFYTQPVIMFYKLNEGCLEQIYGQCLICKEGWIQDELLENCHPICGDGLIQGQEECDDGNLISNESCTLCKYSCIQFCSICQFGICLQCQDGFFINDNFNCDPLCGDGNLIPYSTEQCELTVNGESDNCQECRFISIANCKTDYLSICLECEVGYQKLGNICFPYCGDKLILEQYEDCDDGNLQPYDGCFECKFQCIEDCNICERGQCILKCEIGYEFANNGCLSVCGDQIITKEEDCDDGNTIIFDGQNCFDCYQGTCLKCNYQYQLLISNQCKQQLDCGDGLLQEQEDCDDGNFLATDGCKDCLIEQNWVCMTITTDSLSQCSFIKAPNLLINYLNITQNKQYISIQFNQKVKIQTAQPLSETINFEISNIEKKNWNSHLYIIQDVGSDVSFGEFIVQIEIQQLLEFRPVLKIKVNQTVVNIDDAVLNDVEKSITLQYPKFLNGKQKFYSENLKSLNKCIIYSLFGITGLSLLLGSGELFVEIMAILQFQQYLRYINLQYPENIEIYFSVNDMITLQPLLDFIYFPQLLQFIDIQQNQEYS</sequence>
<gene>
    <name evidence="4" type="ORF">PPRIM_AZ9-3.1.T0220350</name>
</gene>
<keyword evidence="2" id="KW-0677">Repeat</keyword>
<evidence type="ECO:0000313" key="4">
    <source>
        <dbReference type="EMBL" id="CAD8055008.1"/>
    </source>
</evidence>
<comment type="caution">
    <text evidence="4">The sequence shown here is derived from an EMBL/GenBank/DDBJ whole genome shotgun (WGS) entry which is preliminary data.</text>
</comment>
<evidence type="ECO:0000313" key="5">
    <source>
        <dbReference type="Proteomes" id="UP000688137"/>
    </source>
</evidence>
<evidence type="ECO:0000256" key="1">
    <source>
        <dbReference type="ARBA" id="ARBA00022729"/>
    </source>
</evidence>
<dbReference type="PANTHER" id="PTHR38934:SF6">
    <property type="entry name" value="CHROMOSOME UNDETERMINED SCAFFOLD_176, WHOLE GENOME SHOTGUN SEQUENCE"/>
    <property type="match status" value="1"/>
</dbReference>
<reference evidence="4" key="1">
    <citation type="submission" date="2021-01" db="EMBL/GenBank/DDBJ databases">
        <authorList>
            <consortium name="Genoscope - CEA"/>
            <person name="William W."/>
        </authorList>
    </citation>
    <scope>NUCLEOTIDE SEQUENCE</scope>
</reference>
<protein>
    <submittedName>
        <fullName evidence="4">Uncharacterized protein</fullName>
    </submittedName>
</protein>
<evidence type="ECO:0000256" key="2">
    <source>
        <dbReference type="ARBA" id="ARBA00022737"/>
    </source>
</evidence>
<keyword evidence="5" id="KW-1185">Reference proteome</keyword>
<organism evidence="4 5">
    <name type="scientific">Paramecium primaurelia</name>
    <dbReference type="NCBI Taxonomy" id="5886"/>
    <lineage>
        <taxon>Eukaryota</taxon>
        <taxon>Sar</taxon>
        <taxon>Alveolata</taxon>
        <taxon>Ciliophora</taxon>
        <taxon>Intramacronucleata</taxon>
        <taxon>Oligohymenophorea</taxon>
        <taxon>Peniculida</taxon>
        <taxon>Parameciidae</taxon>
        <taxon>Paramecium</taxon>
    </lineage>
</organism>
<dbReference type="EMBL" id="CAJJDM010000020">
    <property type="protein sequence ID" value="CAD8055008.1"/>
    <property type="molecule type" value="Genomic_DNA"/>
</dbReference>
<keyword evidence="3" id="KW-1015">Disulfide bond</keyword>
<evidence type="ECO:0000256" key="3">
    <source>
        <dbReference type="ARBA" id="ARBA00023157"/>
    </source>
</evidence>
<dbReference type="PANTHER" id="PTHR38934">
    <property type="entry name" value="HYPHALLY REGULATED CELL WALL PROTEIN 1"/>
    <property type="match status" value="1"/>
</dbReference>
<keyword evidence="1" id="KW-0732">Signal</keyword>
<dbReference type="AlphaFoldDB" id="A0A8S1KIQ3"/>
<dbReference type="Proteomes" id="UP000688137">
    <property type="component" value="Unassembled WGS sequence"/>
</dbReference>
<name>A0A8S1KIQ3_PARPR</name>
<dbReference type="NCBIfam" id="TIGR02232">
    <property type="entry name" value="myxo_disulf_rpt"/>
    <property type="match status" value="2"/>
</dbReference>
<proteinExistence type="predicted"/>
<accession>A0A8S1KIQ3</accession>
<dbReference type="InterPro" id="IPR011936">
    <property type="entry name" value="Myxo_disulph_rpt"/>
</dbReference>
<dbReference type="OMA" id="NICERGQ"/>
<dbReference type="Pfam" id="PF13948">
    <property type="entry name" value="DUF4215"/>
    <property type="match status" value="5"/>
</dbReference>